<gene>
    <name evidence="2" type="ORF">GA0070618_6242</name>
</gene>
<protein>
    <submittedName>
        <fullName evidence="2">Uncharacterized protein</fullName>
    </submittedName>
</protein>
<dbReference type="InParanoid" id="A0A1C5A3T0"/>
<dbReference type="EMBL" id="LT607413">
    <property type="protein sequence ID" value="SCF39809.1"/>
    <property type="molecule type" value="Genomic_DNA"/>
</dbReference>
<evidence type="ECO:0000313" key="2">
    <source>
        <dbReference type="EMBL" id="SCF39809.1"/>
    </source>
</evidence>
<evidence type="ECO:0000313" key="3">
    <source>
        <dbReference type="Proteomes" id="UP000198253"/>
    </source>
</evidence>
<dbReference type="RefSeq" id="WP_088984801.1">
    <property type="nucleotide sequence ID" value="NZ_JBFAII010000004.1"/>
</dbReference>
<sequence length="63" mass="6823">MRTLLVVVGVVAAALVLLGLLLEALRWLLVVGAVALLAVVVLALVRSRRVVARHRATPPERHR</sequence>
<feature type="transmembrane region" description="Helical" evidence="1">
    <location>
        <begin position="24"/>
        <end position="45"/>
    </location>
</feature>
<dbReference type="AlphaFoldDB" id="A0A1C5A3T0"/>
<keyword evidence="3" id="KW-1185">Reference proteome</keyword>
<evidence type="ECO:0000256" key="1">
    <source>
        <dbReference type="SAM" id="Phobius"/>
    </source>
</evidence>
<dbReference type="Proteomes" id="UP000198253">
    <property type="component" value="Chromosome I"/>
</dbReference>
<accession>A0A1C5A3T0</accession>
<keyword evidence="1" id="KW-0812">Transmembrane</keyword>
<name>A0A1C5A3T0_MICEC</name>
<keyword evidence="1" id="KW-1133">Transmembrane helix</keyword>
<organism evidence="2 3">
    <name type="scientific">Micromonospora echinospora</name>
    <name type="common">Micromonospora purpurea</name>
    <dbReference type="NCBI Taxonomy" id="1877"/>
    <lineage>
        <taxon>Bacteria</taxon>
        <taxon>Bacillati</taxon>
        <taxon>Actinomycetota</taxon>
        <taxon>Actinomycetes</taxon>
        <taxon>Micromonosporales</taxon>
        <taxon>Micromonosporaceae</taxon>
        <taxon>Micromonospora</taxon>
    </lineage>
</organism>
<reference evidence="3" key="1">
    <citation type="submission" date="2016-06" db="EMBL/GenBank/DDBJ databases">
        <authorList>
            <person name="Varghese N."/>
            <person name="Submissions Spin"/>
        </authorList>
    </citation>
    <scope>NUCLEOTIDE SEQUENCE [LARGE SCALE GENOMIC DNA]</scope>
    <source>
        <strain evidence="3">DSM 43816</strain>
    </source>
</reference>
<keyword evidence="1" id="KW-0472">Membrane</keyword>
<proteinExistence type="predicted"/>